<dbReference type="eggNOG" id="ENOG5031QZ7">
    <property type="taxonomic scope" value="Bacteria"/>
</dbReference>
<protein>
    <submittedName>
        <fullName evidence="1">Gene 29 protein</fullName>
    </submittedName>
</protein>
<dbReference type="OrthoDB" id="4419629at2"/>
<dbReference type="HOGENOM" id="CLU_153083_0_0_11"/>
<sequence>MSGIPLQQDCNLSDPEEMFLWMFTALPGMEEQAPMLVPPAWARKWSKRMFDAGARFHPEEQTIKYIPPAQGSSILYAGSGRWVALGEPLSELEATPAIDHLTRFEKQALVKKLQAEGFIPDGAVVDSAEDSAEVGSHGD</sequence>
<accession>M1UFC9</accession>
<keyword evidence="2" id="KW-1185">Reference proteome</keyword>
<dbReference type="PATRIC" id="fig|1121353.3.peg.1454"/>
<reference evidence="1 2" key="1">
    <citation type="submission" date="2013-02" db="EMBL/GenBank/DDBJ databases">
        <title>The complete genome sequence of Corynebacterium callunae DSM 20147.</title>
        <authorList>
            <person name="Ruckert C."/>
            <person name="Albersmeier A."/>
            <person name="Kalinowski J."/>
        </authorList>
    </citation>
    <scope>NUCLEOTIDE SEQUENCE [LARGE SCALE GENOMIC DNA]</scope>
    <source>
        <strain evidence="1 2">DSM 20147</strain>
    </source>
</reference>
<dbReference type="Pfam" id="PF10910">
    <property type="entry name" value="Phage_gene29"/>
    <property type="match status" value="1"/>
</dbReference>
<organism evidence="1 2">
    <name type="scientific">Corynebacterium callunae DSM 20147</name>
    <dbReference type="NCBI Taxonomy" id="1121353"/>
    <lineage>
        <taxon>Bacteria</taxon>
        <taxon>Bacillati</taxon>
        <taxon>Actinomycetota</taxon>
        <taxon>Actinomycetes</taxon>
        <taxon>Mycobacteriales</taxon>
        <taxon>Corynebacteriaceae</taxon>
        <taxon>Corynebacterium</taxon>
    </lineage>
</organism>
<gene>
    <name evidence="1" type="ORF">H924_07140</name>
</gene>
<evidence type="ECO:0000313" key="2">
    <source>
        <dbReference type="Proteomes" id="UP000011760"/>
    </source>
</evidence>
<dbReference type="InterPro" id="IPR021226">
    <property type="entry name" value="Phage_gene29"/>
</dbReference>
<name>M1UFC9_9CORY</name>
<proteinExistence type="predicted"/>
<evidence type="ECO:0000313" key="1">
    <source>
        <dbReference type="EMBL" id="AGG66870.1"/>
    </source>
</evidence>
<dbReference type="STRING" id="1121353.H924_07140"/>
<dbReference type="EMBL" id="CP004354">
    <property type="protein sequence ID" value="AGG66870.1"/>
    <property type="molecule type" value="Genomic_DNA"/>
</dbReference>
<dbReference type="KEGG" id="ccn:H924_07140"/>
<dbReference type="RefSeq" id="WP_015651301.1">
    <property type="nucleotide sequence ID" value="NC_020506.1"/>
</dbReference>
<dbReference type="Proteomes" id="UP000011760">
    <property type="component" value="Chromosome"/>
</dbReference>
<dbReference type="AlphaFoldDB" id="M1UFC9"/>